<reference evidence="2" key="1">
    <citation type="journal article" date="2019" name="Int. J. Syst. Evol. Microbiol.">
        <title>The Global Catalogue of Microorganisms (GCM) 10K type strain sequencing project: providing services to taxonomists for standard genome sequencing and annotation.</title>
        <authorList>
            <consortium name="The Broad Institute Genomics Platform"/>
            <consortium name="The Broad Institute Genome Sequencing Center for Infectious Disease"/>
            <person name="Wu L."/>
            <person name="Ma J."/>
        </authorList>
    </citation>
    <scope>NUCLEOTIDE SEQUENCE [LARGE SCALE GENOMIC DNA]</scope>
    <source>
        <strain evidence="2">VKM B-3159</strain>
    </source>
</reference>
<protein>
    <submittedName>
        <fullName evidence="1">Oxalurate catabolism protein HpxZ</fullName>
    </submittedName>
</protein>
<dbReference type="Gene3D" id="3.10.450.50">
    <property type="match status" value="1"/>
</dbReference>
<dbReference type="EMBL" id="JAVCAP010000012">
    <property type="protein sequence ID" value="MDP8567312.1"/>
    <property type="molecule type" value="Genomic_DNA"/>
</dbReference>
<keyword evidence="2" id="KW-1185">Reference proteome</keyword>
<evidence type="ECO:0000313" key="2">
    <source>
        <dbReference type="Proteomes" id="UP001225906"/>
    </source>
</evidence>
<evidence type="ECO:0000313" key="1">
    <source>
        <dbReference type="EMBL" id="MDP8567312.1"/>
    </source>
</evidence>
<proteinExistence type="predicted"/>
<dbReference type="SUPFAM" id="SSF54427">
    <property type="entry name" value="NTF2-like"/>
    <property type="match status" value="1"/>
</dbReference>
<dbReference type="InterPro" id="IPR032710">
    <property type="entry name" value="NTF2-like_dom_sf"/>
</dbReference>
<dbReference type="InterPro" id="IPR024507">
    <property type="entry name" value="AtzH-like"/>
</dbReference>
<organism evidence="1 2">
    <name type="scientific">Methylophilus aquaticus</name>
    <dbReference type="NCBI Taxonomy" id="1971610"/>
    <lineage>
        <taxon>Bacteria</taxon>
        <taxon>Pseudomonadati</taxon>
        <taxon>Pseudomonadota</taxon>
        <taxon>Betaproteobacteria</taxon>
        <taxon>Nitrosomonadales</taxon>
        <taxon>Methylophilaceae</taxon>
        <taxon>Methylophilus</taxon>
    </lineage>
</organism>
<dbReference type="NCBIfam" id="NF033625">
    <property type="entry name" value="HpxZ"/>
    <property type="match status" value="1"/>
</dbReference>
<name>A0ABT9JRX2_9PROT</name>
<dbReference type="RefSeq" id="WP_306389040.1">
    <property type="nucleotide sequence ID" value="NZ_JAVCAP010000012.1"/>
</dbReference>
<dbReference type="Proteomes" id="UP001225906">
    <property type="component" value="Unassembled WGS sequence"/>
</dbReference>
<dbReference type="Pfam" id="PF11533">
    <property type="entry name" value="AtzH-like"/>
    <property type="match status" value="1"/>
</dbReference>
<accession>A0ABT9JRX2</accession>
<comment type="caution">
    <text evidence="1">The sequence shown here is derived from an EMBL/GenBank/DDBJ whole genome shotgun (WGS) entry which is preliminary data.</text>
</comment>
<gene>
    <name evidence="1" type="primary">hpxZ</name>
    <name evidence="1" type="ORF">Q9291_05585</name>
</gene>
<sequence length="122" mass="13843">MQINHPHTLAEVQAVFADYERALLANDVDALIAFFWQSPHAVRFGANENLYGWEQIVAFRKQRTPPPPRTLFNTVITTYGNDYANASTEFRRADGTGRQSQSWIRTAAGWKIAAAHVSFFKD</sequence>